<name>A0A8M1KJ38_CLUHA</name>
<evidence type="ECO:0000313" key="3">
    <source>
        <dbReference type="RefSeq" id="XP_042564081.1"/>
    </source>
</evidence>
<dbReference type="GeneID" id="122132994"/>
<dbReference type="KEGG" id="char:122132994"/>
<dbReference type="Proteomes" id="UP000515152">
    <property type="component" value="Chromosome 7"/>
</dbReference>
<sequence length="205" mass="23320">MLGQIVDSCDFIHKWSSNDIAKFIRARGQAEHLFTGQRNSAVEGWKQVLSSIGLGTKVSPQQARKKWDNLKRKYKELKCPPTGTGTDNKVDTAASWSWYSAMDELLGQRHSTSPPVVRASMACISSMAELHSSCAMSSPPTREERVECEVERQERGRELSSFMDFLRESIEAEQAREEERQKKAEERFSRLLAILERIAEKVINN</sequence>
<reference evidence="3" key="1">
    <citation type="submission" date="2025-08" db="UniProtKB">
        <authorList>
            <consortium name="RefSeq"/>
        </authorList>
    </citation>
    <scope>IDENTIFICATION</scope>
</reference>
<keyword evidence="2" id="KW-1185">Reference proteome</keyword>
<accession>A0A8M1KJ38</accession>
<proteinExistence type="predicted"/>
<dbReference type="RefSeq" id="XP_042564081.1">
    <property type="nucleotide sequence ID" value="XM_042708147.1"/>
</dbReference>
<dbReference type="InterPro" id="IPR044822">
    <property type="entry name" value="Myb_DNA-bind_4"/>
</dbReference>
<gene>
    <name evidence="3" type="primary">LOC122132994</name>
</gene>
<dbReference type="Pfam" id="PF13837">
    <property type="entry name" value="Myb_DNA-bind_4"/>
    <property type="match status" value="1"/>
</dbReference>
<organism evidence="2 3">
    <name type="scientific">Clupea harengus</name>
    <name type="common">Atlantic herring</name>
    <dbReference type="NCBI Taxonomy" id="7950"/>
    <lineage>
        <taxon>Eukaryota</taxon>
        <taxon>Metazoa</taxon>
        <taxon>Chordata</taxon>
        <taxon>Craniata</taxon>
        <taxon>Vertebrata</taxon>
        <taxon>Euteleostomi</taxon>
        <taxon>Actinopterygii</taxon>
        <taxon>Neopterygii</taxon>
        <taxon>Teleostei</taxon>
        <taxon>Clupei</taxon>
        <taxon>Clupeiformes</taxon>
        <taxon>Clupeoidei</taxon>
        <taxon>Clupeidae</taxon>
        <taxon>Clupea</taxon>
    </lineage>
</organism>
<evidence type="ECO:0000313" key="2">
    <source>
        <dbReference type="Proteomes" id="UP000515152"/>
    </source>
</evidence>
<protein>
    <submittedName>
        <fullName evidence="3">Uncharacterized protein LOC122132994</fullName>
    </submittedName>
</protein>
<dbReference type="AlphaFoldDB" id="A0A8M1KJ38"/>
<feature type="domain" description="Myb/SANT-like DNA-binding" evidence="1">
    <location>
        <begin position="13"/>
        <end position="105"/>
    </location>
</feature>
<evidence type="ECO:0000259" key="1">
    <source>
        <dbReference type="Pfam" id="PF13837"/>
    </source>
</evidence>
<dbReference type="OrthoDB" id="8933168at2759"/>